<dbReference type="PANTHER" id="PTHR43475">
    <property type="entry name" value="METHYLTHIORIBOSE-1-PHOSPHATE ISOMERASE"/>
    <property type="match status" value="1"/>
</dbReference>
<dbReference type="Gene3D" id="1.20.120.420">
    <property type="entry name" value="translation initiation factor eif-2b, domain 1"/>
    <property type="match status" value="1"/>
</dbReference>
<protein>
    <recommendedName>
        <fullName evidence="6">Methylthioribose-1-phosphate isomerase</fullName>
        <shortName evidence="6">M1Pi</shortName>
        <shortName evidence="6">MTR-1-P isomerase</shortName>
        <ecNumber evidence="6">5.3.1.23</ecNumber>
    </recommendedName>
    <alternativeName>
        <fullName evidence="6">S-methyl-5-thioribose-1-phosphate isomerase</fullName>
    </alternativeName>
    <alternativeName>
        <fullName evidence="6">Translation initiation factor eIF-2B subunit alpha/beta/delta-like protein</fullName>
    </alternativeName>
</protein>
<organism evidence="7 8">
    <name type="scientific">Penicillium salamii</name>
    <dbReference type="NCBI Taxonomy" id="1612424"/>
    <lineage>
        <taxon>Eukaryota</taxon>
        <taxon>Fungi</taxon>
        <taxon>Dikarya</taxon>
        <taxon>Ascomycota</taxon>
        <taxon>Pezizomycotina</taxon>
        <taxon>Eurotiomycetes</taxon>
        <taxon>Eurotiomycetidae</taxon>
        <taxon>Eurotiales</taxon>
        <taxon>Aspergillaceae</taxon>
        <taxon>Penicillium</taxon>
    </lineage>
</organism>
<accession>A0A9W4JA68</accession>
<evidence type="ECO:0000256" key="2">
    <source>
        <dbReference type="ARBA" id="ARBA00022605"/>
    </source>
</evidence>
<dbReference type="Gene3D" id="3.40.50.10470">
    <property type="entry name" value="Translation initiation factor eif-2b, domain 2"/>
    <property type="match status" value="1"/>
</dbReference>
<evidence type="ECO:0000256" key="6">
    <source>
        <dbReference type="HAMAP-Rule" id="MF_03119"/>
    </source>
</evidence>
<comment type="function">
    <text evidence="6">Catalyzes the interconversion of methylthioribose-1-phosphate (MTR-1-P) into methylthioribulose-1-phosphate (MTRu-1-P).</text>
</comment>
<keyword evidence="5 6" id="KW-0539">Nucleus</keyword>
<comment type="pathway">
    <text evidence="6">Amino-acid biosynthesis; L-methionine biosynthesis via salvage pathway; L-methionine from S-methyl-5-thio-alpha-D-ribose 1-phosphate: step 1/6.</text>
</comment>
<dbReference type="AlphaFoldDB" id="A0A9W4JA68"/>
<reference evidence="7" key="1">
    <citation type="submission" date="2021-07" db="EMBL/GenBank/DDBJ databases">
        <authorList>
            <person name="Branca A.L. A."/>
        </authorList>
    </citation>
    <scope>NUCLEOTIDE SEQUENCE</scope>
</reference>
<evidence type="ECO:0000256" key="5">
    <source>
        <dbReference type="ARBA" id="ARBA00023242"/>
    </source>
</evidence>
<sequence>MLQAIKYNKGNLEILDQLQLPFIEIFIPIRSTEDGWHAIKDMKVRGAPAIAIVAMLALASELASAVEASKLPQSAEDMCQYISTKLAYLVTSRPTAVNLSDAAHKLETLVVNRAKVPGALGSDVADTFMQAAEAMLGDDLKDNQRIGQNGAEWIAKYAVKSGHSQVAVLTHCNTGSLATSGYGTALGVVRSLAANNTLRHAYCTETRPYNQGSRLTAFELVHDKIPATLITDSMAAALLANTDVGVGAIVVGADRVAANGDTANKIGTYALAVLARHHGVKFLVAAPRTTIDLATKSGRDIVIEQRPASEVTSIKGPRSGAESIDGASIESVQIAAPGINVWNPAFDITPAALIDGIVTEVGVVEKGADGQYHLDGLFDGSSL</sequence>
<dbReference type="EMBL" id="CAJVPD010000237">
    <property type="protein sequence ID" value="CAG8381326.1"/>
    <property type="molecule type" value="Genomic_DNA"/>
</dbReference>
<dbReference type="OrthoDB" id="10250282at2759"/>
<dbReference type="InterPro" id="IPR011559">
    <property type="entry name" value="Initiation_fac_2B_a/b/d"/>
</dbReference>
<comment type="subcellular location">
    <subcellularLocation>
        <location evidence="6">Cytoplasm</location>
    </subcellularLocation>
    <subcellularLocation>
        <location evidence="6">Nucleus</location>
    </subcellularLocation>
</comment>
<gene>
    <name evidence="6" type="primary">MRI1</name>
    <name evidence="7" type="ORF">PSALAMII_LOCUS5732</name>
</gene>
<dbReference type="Proteomes" id="UP001152592">
    <property type="component" value="Unassembled WGS sequence"/>
</dbReference>
<name>A0A9W4JA68_9EURO</name>
<keyword evidence="3 6" id="KW-0486">Methionine biosynthesis</keyword>
<dbReference type="SUPFAM" id="SSF100950">
    <property type="entry name" value="NagB/RpiA/CoA transferase-like"/>
    <property type="match status" value="1"/>
</dbReference>
<comment type="catalytic activity">
    <reaction evidence="6">
        <text>5-(methylsulfanyl)-alpha-D-ribose 1-phosphate = 5-(methylsulfanyl)-D-ribulose 1-phosphate</text>
        <dbReference type="Rhea" id="RHEA:19989"/>
        <dbReference type="ChEBI" id="CHEBI:58533"/>
        <dbReference type="ChEBI" id="CHEBI:58548"/>
        <dbReference type="EC" id="5.3.1.23"/>
    </reaction>
</comment>
<dbReference type="InterPro" id="IPR027363">
    <property type="entry name" value="M1Pi_N"/>
</dbReference>
<proteinExistence type="inferred from homology"/>
<keyword evidence="1 6" id="KW-0963">Cytoplasm</keyword>
<keyword evidence="2 6" id="KW-0028">Amino-acid biosynthesis</keyword>
<dbReference type="FunFam" id="1.20.120.420:FF:000003">
    <property type="entry name" value="Methylthioribose-1-phosphate isomerase"/>
    <property type="match status" value="1"/>
</dbReference>
<dbReference type="HAMAP" id="MF_01678">
    <property type="entry name" value="Salvage_MtnA"/>
    <property type="match status" value="1"/>
</dbReference>
<dbReference type="PANTHER" id="PTHR43475:SF1">
    <property type="entry name" value="METHYLTHIORIBOSE-1-PHOSPHATE ISOMERASE"/>
    <property type="match status" value="1"/>
</dbReference>
<dbReference type="InterPro" id="IPR042529">
    <property type="entry name" value="IF_2B-like_C"/>
</dbReference>
<dbReference type="FunFam" id="3.40.50.10470:FF:000003">
    <property type="entry name" value="Methylthioribose-1-phosphate isomerase"/>
    <property type="match status" value="1"/>
</dbReference>
<comment type="caution">
    <text evidence="7">The sequence shown here is derived from an EMBL/GenBank/DDBJ whole genome shotgun (WGS) entry which is preliminary data.</text>
</comment>
<evidence type="ECO:0000256" key="3">
    <source>
        <dbReference type="ARBA" id="ARBA00023167"/>
    </source>
</evidence>
<keyword evidence="4 6" id="KW-0413">Isomerase</keyword>
<dbReference type="InterPro" id="IPR037171">
    <property type="entry name" value="NagB/RpiA_transferase-like"/>
</dbReference>
<feature type="site" description="Transition state stabilizer" evidence="6">
    <location>
        <position position="172"/>
    </location>
</feature>
<evidence type="ECO:0000256" key="1">
    <source>
        <dbReference type="ARBA" id="ARBA00022490"/>
    </source>
</evidence>
<dbReference type="InterPro" id="IPR000649">
    <property type="entry name" value="IF-2B-related"/>
</dbReference>
<dbReference type="Pfam" id="PF01008">
    <property type="entry name" value="IF-2B"/>
    <property type="match status" value="1"/>
</dbReference>
<dbReference type="GO" id="GO:0046523">
    <property type="term" value="F:S-methyl-5-thioribose-1-phosphate isomerase activity"/>
    <property type="evidence" value="ECO:0007669"/>
    <property type="project" value="UniProtKB-UniRule"/>
</dbReference>
<dbReference type="EC" id="5.3.1.23" evidence="6"/>
<evidence type="ECO:0000313" key="7">
    <source>
        <dbReference type="EMBL" id="CAG8381326.1"/>
    </source>
</evidence>
<evidence type="ECO:0000256" key="4">
    <source>
        <dbReference type="ARBA" id="ARBA00023235"/>
    </source>
</evidence>
<dbReference type="InterPro" id="IPR005251">
    <property type="entry name" value="IF-M1Pi"/>
</dbReference>
<evidence type="ECO:0000313" key="8">
    <source>
        <dbReference type="Proteomes" id="UP001152592"/>
    </source>
</evidence>
<dbReference type="GO" id="GO:0005737">
    <property type="term" value="C:cytoplasm"/>
    <property type="evidence" value="ECO:0007669"/>
    <property type="project" value="UniProtKB-SubCell"/>
</dbReference>
<comment type="similarity">
    <text evidence="6">Belongs to the eIF-2B alpha/beta/delta subunits family. MtnA subfamily.</text>
</comment>
<dbReference type="GO" id="GO:0019509">
    <property type="term" value="P:L-methionine salvage from methylthioadenosine"/>
    <property type="evidence" value="ECO:0007669"/>
    <property type="project" value="UniProtKB-UniRule"/>
</dbReference>
<feature type="active site" description="Proton donor" evidence="6">
    <location>
        <position position="254"/>
    </location>
</feature>
<dbReference type="GO" id="GO:0005634">
    <property type="term" value="C:nucleus"/>
    <property type="evidence" value="ECO:0007669"/>
    <property type="project" value="UniProtKB-SubCell"/>
</dbReference>
<dbReference type="NCBIfam" id="NF004326">
    <property type="entry name" value="PRK05720.1"/>
    <property type="match status" value="1"/>
</dbReference>
<dbReference type="NCBIfam" id="TIGR00512">
    <property type="entry name" value="salvage_mtnA"/>
    <property type="match status" value="1"/>
</dbReference>
<dbReference type="NCBIfam" id="TIGR00524">
    <property type="entry name" value="eIF-2B_rel"/>
    <property type="match status" value="1"/>
</dbReference>